<accession>A0ABX0JML4</accession>
<keyword evidence="2" id="KW-1185">Reference proteome</keyword>
<organism evidence="1 2">
    <name type="scientific">Acetobacter musti</name>
    <dbReference type="NCBI Taxonomy" id="864732"/>
    <lineage>
        <taxon>Bacteria</taxon>
        <taxon>Pseudomonadati</taxon>
        <taxon>Pseudomonadota</taxon>
        <taxon>Alphaproteobacteria</taxon>
        <taxon>Acetobacterales</taxon>
        <taxon>Acetobacteraceae</taxon>
        <taxon>Acetobacter</taxon>
    </lineage>
</organism>
<proteinExistence type="predicted"/>
<sequence length="47" mass="5141">MTGEGRPEQAAINNRIIFIHIPDFFKPVALAGVFPASGEKRTGGHYE</sequence>
<name>A0ABX0JML4_9PROT</name>
<comment type="caution">
    <text evidence="1">The sequence shown here is derived from an EMBL/GenBank/DDBJ whole genome shotgun (WGS) entry which is preliminary data.</text>
</comment>
<dbReference type="EMBL" id="WOTB01000006">
    <property type="protein sequence ID" value="NHN84240.1"/>
    <property type="molecule type" value="Genomic_DNA"/>
</dbReference>
<protein>
    <submittedName>
        <fullName evidence="1">Uncharacterized protein</fullName>
    </submittedName>
</protein>
<dbReference type="Proteomes" id="UP000635278">
    <property type="component" value="Unassembled WGS sequence"/>
</dbReference>
<reference evidence="1 2" key="1">
    <citation type="journal article" date="2020" name="Int. J. Syst. Evol. Microbiol.">
        <title>Novel acetic acid bacteria from cider fermentations: Acetobacter conturbans sp. nov. and Acetobacter fallax sp. nov.</title>
        <authorList>
            <person name="Sombolestani A.S."/>
            <person name="Cleenwerck I."/>
            <person name="Cnockaert M."/>
            <person name="Borremans W."/>
            <person name="Wieme A.D."/>
            <person name="De Vuyst L."/>
            <person name="Vandamme P."/>
        </authorList>
    </citation>
    <scope>NUCLEOTIDE SEQUENCE [LARGE SCALE GENOMIC DNA]</scope>
    <source>
        <strain evidence="1 2">LMG 30640</strain>
    </source>
</reference>
<evidence type="ECO:0000313" key="1">
    <source>
        <dbReference type="EMBL" id="NHN84240.1"/>
    </source>
</evidence>
<gene>
    <name evidence="1" type="ORF">GOB93_06220</name>
</gene>
<evidence type="ECO:0000313" key="2">
    <source>
        <dbReference type="Proteomes" id="UP000635278"/>
    </source>
</evidence>
<dbReference type="RefSeq" id="WP_173582633.1">
    <property type="nucleotide sequence ID" value="NZ_WOTB01000006.1"/>
</dbReference>